<dbReference type="EMBL" id="DSKP01000143">
    <property type="protein sequence ID" value="HEB48952.1"/>
    <property type="molecule type" value="Genomic_DNA"/>
</dbReference>
<sequence>MLKDFNLVVSTYRNRENDCIAELWYFARELGDKQLDASRTGLPALVVARTSLDPEYFASKAREKILENPWYFRYILKIVPIHVVVESTIEEISRAALTLASSRMAPEDTYKVEAKIRLSDLSRERIIDAIASRLKNKVDLTNPQKLIVVEVFGEVAGVAVIPPDLVVSMERLRREARRARAQSLGGEAEESSSGA</sequence>
<dbReference type="Pfam" id="PF02926">
    <property type="entry name" value="THUMP"/>
    <property type="match status" value="1"/>
</dbReference>
<dbReference type="SUPFAM" id="SSF143437">
    <property type="entry name" value="THUMP domain-like"/>
    <property type="match status" value="1"/>
</dbReference>
<evidence type="ECO:0000259" key="2">
    <source>
        <dbReference type="PROSITE" id="PS51165"/>
    </source>
</evidence>
<evidence type="ECO:0000313" key="4">
    <source>
        <dbReference type="EMBL" id="HHP05633.1"/>
    </source>
</evidence>
<dbReference type="AlphaFoldDB" id="A0A7C1P533"/>
<keyword evidence="1" id="KW-0694">RNA-binding</keyword>
<dbReference type="InterPro" id="IPR040183">
    <property type="entry name" value="THUMPD1-like"/>
</dbReference>
<dbReference type="PANTHER" id="PTHR13452">
    <property type="entry name" value="THUMP DOMAIN CONTAINING PROTEIN 1-RELATED"/>
    <property type="match status" value="1"/>
</dbReference>
<comment type="caution">
    <text evidence="3">The sequence shown here is derived from an EMBL/GenBank/DDBJ whole genome shotgun (WGS) entry which is preliminary data.</text>
</comment>
<dbReference type="Gene3D" id="3.30.2300.10">
    <property type="entry name" value="THUMP superfamily"/>
    <property type="match status" value="1"/>
</dbReference>
<reference evidence="3" key="1">
    <citation type="journal article" date="2020" name="mSystems">
        <title>Genome- and Community-Level Interaction Insights into Carbon Utilization and Element Cycling Functions of Hydrothermarchaeota in Hydrothermal Sediment.</title>
        <authorList>
            <person name="Zhou Z."/>
            <person name="Liu Y."/>
            <person name="Xu W."/>
            <person name="Pan J."/>
            <person name="Luo Z.H."/>
            <person name="Li M."/>
        </authorList>
    </citation>
    <scope>NUCLEOTIDE SEQUENCE [LARGE SCALE GENOMIC DNA]</scope>
    <source>
        <strain evidence="4">SpSt-1125</strain>
        <strain evidence="3">SpSt-25</strain>
    </source>
</reference>
<protein>
    <submittedName>
        <fullName evidence="3">RNA-binding protein</fullName>
    </submittedName>
</protein>
<evidence type="ECO:0000313" key="3">
    <source>
        <dbReference type="EMBL" id="HEB48952.1"/>
    </source>
</evidence>
<proteinExistence type="predicted"/>
<name>A0A7C1P533_THEPE</name>
<dbReference type="PROSITE" id="PS51165">
    <property type="entry name" value="THUMP"/>
    <property type="match status" value="1"/>
</dbReference>
<organism evidence="3">
    <name type="scientific">Thermofilum pendens</name>
    <dbReference type="NCBI Taxonomy" id="2269"/>
    <lineage>
        <taxon>Archaea</taxon>
        <taxon>Thermoproteota</taxon>
        <taxon>Thermoprotei</taxon>
        <taxon>Thermofilales</taxon>
        <taxon>Thermofilaceae</taxon>
        <taxon>Thermofilum</taxon>
    </lineage>
</organism>
<dbReference type="SMART" id="SM00981">
    <property type="entry name" value="THUMP"/>
    <property type="match status" value="1"/>
</dbReference>
<gene>
    <name evidence="4" type="ORF">ENM88_07830</name>
    <name evidence="3" type="ORF">ENP77_04080</name>
</gene>
<dbReference type="CDD" id="cd11717">
    <property type="entry name" value="THUMP_THUMPD1_like"/>
    <property type="match status" value="1"/>
</dbReference>
<dbReference type="GO" id="GO:0003723">
    <property type="term" value="F:RNA binding"/>
    <property type="evidence" value="ECO:0007669"/>
    <property type="project" value="UniProtKB-UniRule"/>
</dbReference>
<dbReference type="EMBL" id="DRZM01000218">
    <property type="protein sequence ID" value="HHP05633.1"/>
    <property type="molecule type" value="Genomic_DNA"/>
</dbReference>
<evidence type="ECO:0000256" key="1">
    <source>
        <dbReference type="PROSITE-ProRule" id="PRU00529"/>
    </source>
</evidence>
<accession>A0A7C1P533</accession>
<dbReference type="GO" id="GO:0006400">
    <property type="term" value="P:tRNA modification"/>
    <property type="evidence" value="ECO:0007669"/>
    <property type="project" value="InterPro"/>
</dbReference>
<dbReference type="InterPro" id="IPR004114">
    <property type="entry name" value="THUMP_dom"/>
</dbReference>
<feature type="domain" description="THUMP" evidence="2">
    <location>
        <begin position="63"/>
        <end position="162"/>
    </location>
</feature>
<dbReference type="PANTHER" id="PTHR13452:SF10">
    <property type="entry name" value="THUMP DOMAIN-CONTAINING PROTEIN 1"/>
    <property type="match status" value="1"/>
</dbReference>